<proteinExistence type="predicted"/>
<evidence type="ECO:0000256" key="2">
    <source>
        <dbReference type="ARBA" id="ARBA00022643"/>
    </source>
</evidence>
<accession>A0A2P8E2D2</accession>
<keyword evidence="7" id="KW-1185">Reference proteome</keyword>
<keyword evidence="4" id="KW-0503">Monooxygenase</keyword>
<dbReference type="InterPro" id="IPR019923">
    <property type="entry name" value="Lucif-like_OxRdtase_MSMEG_2516"/>
</dbReference>
<protein>
    <submittedName>
        <fullName evidence="6">Putative F420-dependent oxidoreductase</fullName>
    </submittedName>
</protein>
<evidence type="ECO:0000259" key="5">
    <source>
        <dbReference type="Pfam" id="PF00296"/>
    </source>
</evidence>
<evidence type="ECO:0000256" key="3">
    <source>
        <dbReference type="ARBA" id="ARBA00023002"/>
    </source>
</evidence>
<dbReference type="EMBL" id="PYGE01000007">
    <property type="protein sequence ID" value="PSL03626.1"/>
    <property type="molecule type" value="Genomic_DNA"/>
</dbReference>
<sequence>MLPEKPFRFGVNLRSVHSGQAWAATCREAEQLGYDVVLVPDHLGGPAPFPALAAAAGATTRARLGTFVLNAAFWNPALLAREVATLDQISGGRFELGLGTGYVRDEFETAGLPWESPGARVDRLAAAVRDVDTRLRDPEHQPRPAQDPRPPLLLGGHGDRMLRLAAEHADVVAFTGATLADDAPSGTLRLVSAETLDDRVAHFRAAAGARAADVEANILVQQVIVTDDRRAVMDAARRDFGLDYLDTDQLLELPTLLVGTVEEIAGQVRAARERFGFSYVTVLEPSMRAMAPVVKMLAGT</sequence>
<dbReference type="Proteomes" id="UP000243528">
    <property type="component" value="Unassembled WGS sequence"/>
</dbReference>
<dbReference type="OrthoDB" id="4288123at2"/>
<dbReference type="RefSeq" id="WP_106537377.1">
    <property type="nucleotide sequence ID" value="NZ_PYGE01000007.1"/>
</dbReference>
<evidence type="ECO:0000313" key="6">
    <source>
        <dbReference type="EMBL" id="PSL03626.1"/>
    </source>
</evidence>
<dbReference type="NCBIfam" id="TIGR03621">
    <property type="entry name" value="F420_MSMEG_2516"/>
    <property type="match status" value="1"/>
</dbReference>
<evidence type="ECO:0000313" key="7">
    <source>
        <dbReference type="Proteomes" id="UP000243528"/>
    </source>
</evidence>
<dbReference type="PANTHER" id="PTHR42847">
    <property type="entry name" value="ALKANESULFONATE MONOOXYGENASE"/>
    <property type="match status" value="1"/>
</dbReference>
<feature type="domain" description="Luciferase-like" evidence="5">
    <location>
        <begin position="23"/>
        <end position="240"/>
    </location>
</feature>
<evidence type="ECO:0000256" key="4">
    <source>
        <dbReference type="ARBA" id="ARBA00023033"/>
    </source>
</evidence>
<dbReference type="Pfam" id="PF00296">
    <property type="entry name" value="Bac_luciferase"/>
    <property type="match status" value="1"/>
</dbReference>
<keyword evidence="2" id="KW-0288">FMN</keyword>
<comment type="caution">
    <text evidence="6">The sequence shown here is derived from an EMBL/GenBank/DDBJ whole genome shotgun (WGS) entry which is preliminary data.</text>
</comment>
<name>A0A2P8E2D2_9ACTN</name>
<keyword evidence="3" id="KW-0560">Oxidoreductase</keyword>
<dbReference type="AlphaFoldDB" id="A0A2P8E2D2"/>
<dbReference type="SUPFAM" id="SSF51679">
    <property type="entry name" value="Bacterial luciferase-like"/>
    <property type="match status" value="1"/>
</dbReference>
<dbReference type="PANTHER" id="PTHR42847:SF4">
    <property type="entry name" value="ALKANESULFONATE MONOOXYGENASE-RELATED"/>
    <property type="match status" value="1"/>
</dbReference>
<organism evidence="6 7">
    <name type="scientific">Haloactinopolyspora alba</name>
    <dbReference type="NCBI Taxonomy" id="648780"/>
    <lineage>
        <taxon>Bacteria</taxon>
        <taxon>Bacillati</taxon>
        <taxon>Actinomycetota</taxon>
        <taxon>Actinomycetes</taxon>
        <taxon>Jiangellales</taxon>
        <taxon>Jiangellaceae</taxon>
        <taxon>Haloactinopolyspora</taxon>
    </lineage>
</organism>
<dbReference type="GO" id="GO:0008726">
    <property type="term" value="F:alkanesulfonate monooxygenase activity"/>
    <property type="evidence" value="ECO:0007669"/>
    <property type="project" value="TreeGrafter"/>
</dbReference>
<evidence type="ECO:0000256" key="1">
    <source>
        <dbReference type="ARBA" id="ARBA00022630"/>
    </source>
</evidence>
<dbReference type="InterPro" id="IPR050172">
    <property type="entry name" value="SsuD_RutA_monooxygenase"/>
</dbReference>
<dbReference type="Gene3D" id="3.20.20.30">
    <property type="entry name" value="Luciferase-like domain"/>
    <property type="match status" value="1"/>
</dbReference>
<gene>
    <name evidence="6" type="ORF">CLV30_107107</name>
</gene>
<keyword evidence="1" id="KW-0285">Flavoprotein</keyword>
<dbReference type="InterPro" id="IPR036661">
    <property type="entry name" value="Luciferase-like_sf"/>
</dbReference>
<dbReference type="InterPro" id="IPR011251">
    <property type="entry name" value="Luciferase-like_dom"/>
</dbReference>
<reference evidence="6 7" key="1">
    <citation type="submission" date="2018-03" db="EMBL/GenBank/DDBJ databases">
        <title>Genomic Encyclopedia of Archaeal and Bacterial Type Strains, Phase II (KMG-II): from individual species to whole genera.</title>
        <authorList>
            <person name="Goeker M."/>
        </authorList>
    </citation>
    <scope>NUCLEOTIDE SEQUENCE [LARGE SCALE GENOMIC DNA]</scope>
    <source>
        <strain evidence="6 7">DSM 45211</strain>
    </source>
</reference>
<dbReference type="GO" id="GO:0046306">
    <property type="term" value="P:alkanesulfonate catabolic process"/>
    <property type="evidence" value="ECO:0007669"/>
    <property type="project" value="TreeGrafter"/>
</dbReference>